<organism evidence="2 3">
    <name type="scientific">Rhynchosporium agropyri</name>
    <dbReference type="NCBI Taxonomy" id="914238"/>
    <lineage>
        <taxon>Eukaryota</taxon>
        <taxon>Fungi</taxon>
        <taxon>Dikarya</taxon>
        <taxon>Ascomycota</taxon>
        <taxon>Pezizomycotina</taxon>
        <taxon>Leotiomycetes</taxon>
        <taxon>Helotiales</taxon>
        <taxon>Ploettnerulaceae</taxon>
        <taxon>Rhynchosporium</taxon>
    </lineage>
</organism>
<evidence type="ECO:0000313" key="2">
    <source>
        <dbReference type="EMBL" id="CZT09175.1"/>
    </source>
</evidence>
<gene>
    <name evidence="2" type="ORF">RAG0_14030</name>
</gene>
<sequence length="454" mass="50545">MSRAPEKPNSPPLSPYDQPEYSSIDAENLVELQVSSIPIFEMGDNSTDEEDLSGQESGGSSPMSQGTRINIMEWVIGGSGENTPRAVAGAEILGDDDSMGAGSFHSGSGVTLSSDDEAGDPADLASGIIQSNRFAPGYVVEDQYAGEDISKEVLPGVFGEPINYRATRNTISPGTLDMLPGSPMQDDLDISVASDSSSVSHISESTLDNSGTPQHNTTDAMWMDSLLNFPWINKDLSMILDPASRKLVVMPQTNLQLKKAVIDLYRSMLRGVWFIQLSARGLWLEQTFPDELWWDVFTDKESEELQRTLHKQIYEDIVTRAITVVEEWRLRSGFAKVPETERELEDAEEKVGERREMKQLILDEASKKSVDRWVRFLFGGVIDAEHLHRILGCSLSGVRQCIITKVMLVTEWPFGECWTVKGSFQEPLHNRRKVNNIIDGQLDELVEYLNVPDE</sequence>
<feature type="region of interest" description="Disordered" evidence="1">
    <location>
        <begin position="98"/>
        <end position="119"/>
    </location>
</feature>
<name>A0A1E1LF78_9HELO</name>
<reference evidence="3" key="1">
    <citation type="submission" date="2016-03" db="EMBL/GenBank/DDBJ databases">
        <authorList>
            <person name="Guldener U."/>
        </authorList>
    </citation>
    <scope>NUCLEOTIDE SEQUENCE [LARGE SCALE GENOMIC DNA]</scope>
    <source>
        <strain evidence="3">04CH-RAC-A.6.1</strain>
    </source>
</reference>
<feature type="compositionally biased region" description="Polar residues" evidence="1">
    <location>
        <begin position="54"/>
        <end position="66"/>
    </location>
</feature>
<accession>A0A1E1LF78</accession>
<evidence type="ECO:0000256" key="1">
    <source>
        <dbReference type="SAM" id="MobiDB-lite"/>
    </source>
</evidence>
<dbReference type="Proteomes" id="UP000178912">
    <property type="component" value="Unassembled WGS sequence"/>
</dbReference>
<evidence type="ECO:0000313" key="3">
    <source>
        <dbReference type="Proteomes" id="UP000178912"/>
    </source>
</evidence>
<dbReference type="AlphaFoldDB" id="A0A1E1LF78"/>
<keyword evidence="3" id="KW-1185">Reference proteome</keyword>
<dbReference type="OrthoDB" id="3539907at2759"/>
<protein>
    <submittedName>
        <fullName evidence="2">Uncharacterized protein</fullName>
    </submittedName>
</protein>
<feature type="region of interest" description="Disordered" evidence="1">
    <location>
        <begin position="1"/>
        <end position="66"/>
    </location>
</feature>
<proteinExistence type="predicted"/>
<dbReference type="EMBL" id="FJUX01000112">
    <property type="protein sequence ID" value="CZT09175.1"/>
    <property type="molecule type" value="Genomic_DNA"/>
</dbReference>